<keyword evidence="2" id="KW-0812">Transmembrane</keyword>
<feature type="transmembrane region" description="Helical" evidence="2">
    <location>
        <begin position="44"/>
        <end position="65"/>
    </location>
</feature>
<feature type="transmembrane region" description="Helical" evidence="2">
    <location>
        <begin position="621"/>
        <end position="644"/>
    </location>
</feature>
<evidence type="ECO:0000256" key="1">
    <source>
        <dbReference type="SAM" id="MobiDB-lite"/>
    </source>
</evidence>
<feature type="domain" description="TMEM62 Ig-like" evidence="4">
    <location>
        <begin position="355"/>
        <end position="478"/>
    </location>
</feature>
<dbReference type="EMBL" id="CM007383">
    <property type="protein sequence ID" value="ONK75170.1"/>
    <property type="molecule type" value="Genomic_DNA"/>
</dbReference>
<dbReference type="Proteomes" id="UP000243459">
    <property type="component" value="Chromosome 3"/>
</dbReference>
<name>A0A5P1FF33_ASPOF</name>
<dbReference type="SUPFAM" id="SSF56300">
    <property type="entry name" value="Metallo-dependent phosphatases"/>
    <property type="match status" value="1"/>
</dbReference>
<feature type="domain" description="Calcineurin-like phosphoesterase" evidence="3">
    <location>
        <begin position="79"/>
        <end position="296"/>
    </location>
</feature>
<feature type="non-terminal residue" evidence="6">
    <location>
        <position position="1"/>
    </location>
</feature>
<evidence type="ECO:0000259" key="5">
    <source>
        <dbReference type="Pfam" id="PF24394"/>
    </source>
</evidence>
<evidence type="ECO:0000259" key="3">
    <source>
        <dbReference type="Pfam" id="PF00149"/>
    </source>
</evidence>
<evidence type="ECO:0000313" key="7">
    <source>
        <dbReference type="Proteomes" id="UP000243459"/>
    </source>
</evidence>
<dbReference type="GO" id="GO:0016787">
    <property type="term" value="F:hydrolase activity"/>
    <property type="evidence" value="ECO:0007669"/>
    <property type="project" value="InterPro"/>
</dbReference>
<dbReference type="Pfam" id="PF24384">
    <property type="entry name" value="Ig_TMM62"/>
    <property type="match status" value="1"/>
</dbReference>
<dbReference type="InterPro" id="IPR004843">
    <property type="entry name" value="Calcineurin-like_PHP"/>
</dbReference>
<proteinExistence type="predicted"/>
<protein>
    <submittedName>
        <fullName evidence="6">Uncharacterized protein</fullName>
    </submittedName>
</protein>
<dbReference type="InterPro" id="IPR029052">
    <property type="entry name" value="Metallo-depent_PP-like"/>
</dbReference>
<feature type="domain" description="TMEM62 C-terminal" evidence="5">
    <location>
        <begin position="503"/>
        <end position="708"/>
    </location>
</feature>
<keyword evidence="7" id="KW-1185">Reference proteome</keyword>
<feature type="compositionally biased region" description="Polar residues" evidence="1">
    <location>
        <begin position="7"/>
        <end position="22"/>
    </location>
</feature>
<evidence type="ECO:0000313" key="6">
    <source>
        <dbReference type="EMBL" id="ONK75170.1"/>
    </source>
</evidence>
<sequence>VKVIVSFTGQRTRPTPNGSTLESNRDPPQINTLTPKFQWQLKMAYFLISLLFFLVSFGFSSSSMVSREVFPMEGNIAWVVQVSDLHISAYHHDRAEDLDRLLGPALRIIRPHLLLITGDITDAKNRKRTSTRQDESEWIQYKRSMDAVVRQGGIEKRRIFDIRGNHDKYGVPYAGSSLDFFSSYSISSQLNRLSNIHSISLVGDDRTYMFLGIDDTMHIGIRGPSNLFGHPTDDHINTIESELRYWENTHPNSSVTKVVFGHFPMSFTASSKKGQRYETIFAKQSISGYICGHLHAKFSKQLWKRHSVKVADTVKKQFWEWELGDWKEFKLIRILSIDEGQVSFADMELSNKQNDFPTTILITYPTDSRSMNRLDAEPQTQLLRNDINTLVFSALPIRNVTAKVFDSSRAFKIVEEIPLLPAIFDSSIDNKPLYQAKWNAENYRNDPSAARYWLQVFVLDSQGKETQSALRPFSVEGKVAAEYPTTLLVHLVFRIRWEALYSILLWGNLCFLFIFLSLPKLLNQFMDRSVSYQKWAASVSVSSPVQQRRVLFSVLWVLIEGSRNKALWCCMVFYLLWLVRLPWFWGHMTSENGDIATMYIFGWSVNSPYTMNLMGLGNPDVLTITLPFMYFVVTPLMLLIYCLCAERSAACFQASARKTVESEQRVAKTMRTKRRVLLLACAIFTCIHFKQCCSLMRFYGAGTVALSPAFSWAPPLLLATAIYSTS</sequence>
<dbReference type="InterPro" id="IPR056229">
    <property type="entry name" value="Ig_TMM62"/>
</dbReference>
<dbReference type="PANTHER" id="PTHR14795:SF6">
    <property type="entry name" value="METALLOPHOSPHOESTERASE-RELATED"/>
    <property type="match status" value="1"/>
</dbReference>
<keyword evidence="2" id="KW-1133">Transmembrane helix</keyword>
<dbReference type="Gramene" id="ONK75170">
    <property type="protein sequence ID" value="ONK75170"/>
    <property type="gene ID" value="A4U43_C03F14080"/>
</dbReference>
<accession>A0A5P1FF33</accession>
<organism evidence="6 7">
    <name type="scientific">Asparagus officinalis</name>
    <name type="common">Garden asparagus</name>
    <dbReference type="NCBI Taxonomy" id="4686"/>
    <lineage>
        <taxon>Eukaryota</taxon>
        <taxon>Viridiplantae</taxon>
        <taxon>Streptophyta</taxon>
        <taxon>Embryophyta</taxon>
        <taxon>Tracheophyta</taxon>
        <taxon>Spermatophyta</taxon>
        <taxon>Magnoliopsida</taxon>
        <taxon>Liliopsida</taxon>
        <taxon>Asparagales</taxon>
        <taxon>Asparagaceae</taxon>
        <taxon>Asparagoideae</taxon>
        <taxon>Asparagus</taxon>
    </lineage>
</organism>
<feature type="transmembrane region" description="Helical" evidence="2">
    <location>
        <begin position="499"/>
        <end position="518"/>
    </location>
</feature>
<dbReference type="Pfam" id="PF24394">
    <property type="entry name" value="TMEM62_C"/>
    <property type="match status" value="1"/>
</dbReference>
<dbReference type="Gene3D" id="3.60.21.10">
    <property type="match status" value="1"/>
</dbReference>
<dbReference type="OMA" id="SELQYWS"/>
<feature type="transmembrane region" description="Helical" evidence="2">
    <location>
        <begin position="676"/>
        <end position="699"/>
    </location>
</feature>
<keyword evidence="2" id="KW-0472">Membrane</keyword>
<dbReference type="Pfam" id="PF00149">
    <property type="entry name" value="Metallophos"/>
    <property type="match status" value="1"/>
</dbReference>
<evidence type="ECO:0000256" key="2">
    <source>
        <dbReference type="SAM" id="Phobius"/>
    </source>
</evidence>
<feature type="region of interest" description="Disordered" evidence="1">
    <location>
        <begin position="7"/>
        <end position="27"/>
    </location>
</feature>
<dbReference type="AlphaFoldDB" id="A0A5P1FF33"/>
<dbReference type="InterPro" id="IPR056230">
    <property type="entry name" value="TMEM62_C"/>
</dbReference>
<dbReference type="PANTHER" id="PTHR14795">
    <property type="entry name" value="HELICASE RELATED"/>
    <property type="match status" value="1"/>
</dbReference>
<evidence type="ECO:0000259" key="4">
    <source>
        <dbReference type="Pfam" id="PF24384"/>
    </source>
</evidence>
<gene>
    <name evidence="6" type="ORF">A4U43_C03F14080</name>
</gene>
<feature type="transmembrane region" description="Helical" evidence="2">
    <location>
        <begin position="705"/>
        <end position="723"/>
    </location>
</feature>
<feature type="transmembrane region" description="Helical" evidence="2">
    <location>
        <begin position="566"/>
        <end position="585"/>
    </location>
</feature>
<reference evidence="7" key="1">
    <citation type="journal article" date="2017" name="Nat. Commun.">
        <title>The asparagus genome sheds light on the origin and evolution of a young Y chromosome.</title>
        <authorList>
            <person name="Harkess A."/>
            <person name="Zhou J."/>
            <person name="Xu C."/>
            <person name="Bowers J.E."/>
            <person name="Van der Hulst R."/>
            <person name="Ayyampalayam S."/>
            <person name="Mercati F."/>
            <person name="Riccardi P."/>
            <person name="McKain M.R."/>
            <person name="Kakrana A."/>
            <person name="Tang H."/>
            <person name="Ray J."/>
            <person name="Groenendijk J."/>
            <person name="Arikit S."/>
            <person name="Mathioni S.M."/>
            <person name="Nakano M."/>
            <person name="Shan H."/>
            <person name="Telgmann-Rauber A."/>
            <person name="Kanno A."/>
            <person name="Yue Z."/>
            <person name="Chen H."/>
            <person name="Li W."/>
            <person name="Chen Y."/>
            <person name="Xu X."/>
            <person name="Zhang Y."/>
            <person name="Luo S."/>
            <person name="Chen H."/>
            <person name="Gao J."/>
            <person name="Mao Z."/>
            <person name="Pires J.C."/>
            <person name="Luo M."/>
            <person name="Kudrna D."/>
            <person name="Wing R.A."/>
            <person name="Meyers B.C."/>
            <person name="Yi K."/>
            <person name="Kong H."/>
            <person name="Lavrijsen P."/>
            <person name="Sunseri F."/>
            <person name="Falavigna A."/>
            <person name="Ye Y."/>
            <person name="Leebens-Mack J.H."/>
            <person name="Chen G."/>
        </authorList>
    </citation>
    <scope>NUCLEOTIDE SEQUENCE [LARGE SCALE GENOMIC DNA]</scope>
    <source>
        <strain evidence="7">cv. DH0086</strain>
    </source>
</reference>